<sequence length="46" mass="5092">MLNQINIQVSLFCTNKINSTATNGKAKGWMTVGNRGSIIAQENMRH</sequence>
<dbReference type="EMBL" id="GBXM01095594">
    <property type="protein sequence ID" value="JAH12983.1"/>
    <property type="molecule type" value="Transcribed_RNA"/>
</dbReference>
<organism evidence="1">
    <name type="scientific">Anguilla anguilla</name>
    <name type="common">European freshwater eel</name>
    <name type="synonym">Muraena anguilla</name>
    <dbReference type="NCBI Taxonomy" id="7936"/>
    <lineage>
        <taxon>Eukaryota</taxon>
        <taxon>Metazoa</taxon>
        <taxon>Chordata</taxon>
        <taxon>Craniata</taxon>
        <taxon>Vertebrata</taxon>
        <taxon>Euteleostomi</taxon>
        <taxon>Actinopterygii</taxon>
        <taxon>Neopterygii</taxon>
        <taxon>Teleostei</taxon>
        <taxon>Anguilliformes</taxon>
        <taxon>Anguillidae</taxon>
        <taxon>Anguilla</taxon>
    </lineage>
</organism>
<proteinExistence type="predicted"/>
<reference evidence="1" key="2">
    <citation type="journal article" date="2015" name="Fish Shellfish Immunol.">
        <title>Early steps in the European eel (Anguilla anguilla)-Vibrio vulnificus interaction in the gills: Role of the RtxA13 toxin.</title>
        <authorList>
            <person name="Callol A."/>
            <person name="Pajuelo D."/>
            <person name="Ebbesson L."/>
            <person name="Teles M."/>
            <person name="MacKenzie S."/>
            <person name="Amaro C."/>
        </authorList>
    </citation>
    <scope>NUCLEOTIDE SEQUENCE</scope>
</reference>
<name>A0A0E9QA51_ANGAN</name>
<evidence type="ECO:0000313" key="1">
    <source>
        <dbReference type="EMBL" id="JAH12983.1"/>
    </source>
</evidence>
<protein>
    <submittedName>
        <fullName evidence="1">Uncharacterized protein</fullName>
    </submittedName>
</protein>
<accession>A0A0E9QA51</accession>
<dbReference type="AlphaFoldDB" id="A0A0E9QA51"/>
<reference evidence="1" key="1">
    <citation type="submission" date="2014-11" db="EMBL/GenBank/DDBJ databases">
        <authorList>
            <person name="Amaro Gonzalez C."/>
        </authorList>
    </citation>
    <scope>NUCLEOTIDE SEQUENCE</scope>
</reference>